<dbReference type="Proteomes" id="UP000533469">
    <property type="component" value="Unassembled WGS sequence"/>
</dbReference>
<keyword evidence="1" id="KW-0560">Oxidoreductase</keyword>
<dbReference type="InterPro" id="IPR023753">
    <property type="entry name" value="FAD/NAD-binding_dom"/>
</dbReference>
<dbReference type="Pfam" id="PF17806">
    <property type="entry name" value="SO_alpha_A3"/>
    <property type="match status" value="1"/>
</dbReference>
<dbReference type="EMBL" id="JACICD010000010">
    <property type="protein sequence ID" value="MBB3773432.1"/>
    <property type="molecule type" value="Genomic_DNA"/>
</dbReference>
<dbReference type="GO" id="GO:0016491">
    <property type="term" value="F:oxidoreductase activity"/>
    <property type="evidence" value="ECO:0007669"/>
    <property type="project" value="UniProtKB-KW"/>
</dbReference>
<dbReference type="InterPro" id="IPR041854">
    <property type="entry name" value="BFD-like_2Fe2S-bd_dom_sf"/>
</dbReference>
<dbReference type="InterPro" id="IPR041117">
    <property type="entry name" value="SoxA_A3"/>
</dbReference>
<dbReference type="AlphaFoldDB" id="A0A839ZFS9"/>
<dbReference type="InterPro" id="IPR051691">
    <property type="entry name" value="Metab_Enz_Cyan_OpOx_G3PDH"/>
</dbReference>
<feature type="domain" description="SoxA A3" evidence="3">
    <location>
        <begin position="413"/>
        <end position="476"/>
    </location>
</feature>
<evidence type="ECO:0000256" key="1">
    <source>
        <dbReference type="ARBA" id="ARBA00023002"/>
    </source>
</evidence>
<dbReference type="PANTHER" id="PTHR42949:SF3">
    <property type="entry name" value="ANAEROBIC GLYCEROL-3-PHOSPHATE DEHYDROGENASE SUBUNIT B"/>
    <property type="match status" value="1"/>
</dbReference>
<reference evidence="4 5" key="1">
    <citation type="submission" date="2020-08" db="EMBL/GenBank/DDBJ databases">
        <title>Genomic Encyclopedia of Type Strains, Phase IV (KMG-IV): sequencing the most valuable type-strain genomes for metagenomic binning, comparative biology and taxonomic classification.</title>
        <authorList>
            <person name="Goeker M."/>
        </authorList>
    </citation>
    <scope>NUCLEOTIDE SEQUENCE [LARGE SCALE GENOMIC DNA]</scope>
    <source>
        <strain evidence="4 5">DSM 5895</strain>
    </source>
</reference>
<dbReference type="InterPro" id="IPR036188">
    <property type="entry name" value="FAD/NAD-bd_sf"/>
</dbReference>
<dbReference type="Gene3D" id="1.10.10.1100">
    <property type="entry name" value="BFD-like [2Fe-2S]-binding domain"/>
    <property type="match status" value="1"/>
</dbReference>
<proteinExistence type="predicted"/>
<dbReference type="SUPFAM" id="SSF51905">
    <property type="entry name" value="FAD/NAD(P)-binding domain"/>
    <property type="match status" value="1"/>
</dbReference>
<comment type="caution">
    <text evidence="4">The sequence shown here is derived from an EMBL/GenBank/DDBJ whole genome shotgun (WGS) entry which is preliminary data.</text>
</comment>
<keyword evidence="5" id="KW-1185">Reference proteome</keyword>
<evidence type="ECO:0000313" key="4">
    <source>
        <dbReference type="EMBL" id="MBB3773432.1"/>
    </source>
</evidence>
<dbReference type="PRINTS" id="PR00411">
    <property type="entry name" value="PNDRDTASEI"/>
</dbReference>
<sequence>MSEASKKVMVIGAGPAGCAAALAAAGYGLDVTLVDEHPQAVSAMSLDAPYFYGSRLAPVLSNDGEIADRVLGANEGLMECLDAGVEVLVGTSAWGVFRSGPNSRHLAGDQVGVADRERSWMLPFDYLVIASGARDLVLSFPGWELPGVLGVMGASMLLRSYEALGGRSLLILGSGNAALAFARDALSAGLTIAGIAEPAPQVQGDAALARELEEAGARFYLGHTIQRALGEGSVSGARLAGHDGSDRPGQTIDVPCDTICLAFGMVPNVELPAVAGCAIGFDPARSGWAPMVDANMETTLPGIFVVGDAAGVSEAGCLDSAGAVAQAHRAAASIAMREGLRAAPADAPPRPTASAATHFPPDLWLSSLTASGGMDVLVCQCEEVSRRDLVTVAPPAYLRASEKIAPDAVTMLTVNGHPSQDSLKRLTRAGMGHCQGKRCREHSAMLLARAAGVDLADVVTGSYRIPVRPIPLGVIAPADESAQMRADWPVWLHPVAEETGH</sequence>
<feature type="domain" description="FAD/NAD(P)-binding" evidence="2">
    <location>
        <begin position="6"/>
        <end position="331"/>
    </location>
</feature>
<dbReference type="Gene3D" id="3.50.50.60">
    <property type="entry name" value="FAD/NAD(P)-binding domain"/>
    <property type="match status" value="2"/>
</dbReference>
<organism evidence="4 5">
    <name type="scientific">Ancylobacter tetraedralis</name>
    <dbReference type="NCBI Taxonomy" id="217068"/>
    <lineage>
        <taxon>Bacteria</taxon>
        <taxon>Pseudomonadati</taxon>
        <taxon>Pseudomonadota</taxon>
        <taxon>Alphaproteobacteria</taxon>
        <taxon>Hyphomicrobiales</taxon>
        <taxon>Xanthobacteraceae</taxon>
        <taxon>Ancylobacter</taxon>
    </lineage>
</organism>
<evidence type="ECO:0000259" key="2">
    <source>
        <dbReference type="Pfam" id="PF07992"/>
    </source>
</evidence>
<accession>A0A839ZFS9</accession>
<dbReference type="Pfam" id="PF07992">
    <property type="entry name" value="Pyr_redox_2"/>
    <property type="match status" value="1"/>
</dbReference>
<dbReference type="PANTHER" id="PTHR42949">
    <property type="entry name" value="ANAEROBIC GLYCEROL-3-PHOSPHATE DEHYDROGENASE SUBUNIT B"/>
    <property type="match status" value="1"/>
</dbReference>
<protein>
    <submittedName>
        <fullName evidence="4">Thioredoxin reductase</fullName>
    </submittedName>
</protein>
<dbReference type="RefSeq" id="WP_183191570.1">
    <property type="nucleotide sequence ID" value="NZ_JACICD010000010.1"/>
</dbReference>
<name>A0A839ZFS9_9HYPH</name>
<dbReference type="PRINTS" id="PR00368">
    <property type="entry name" value="FADPNR"/>
</dbReference>
<dbReference type="Gene3D" id="3.40.50.720">
    <property type="entry name" value="NAD(P)-binding Rossmann-like Domain"/>
    <property type="match status" value="1"/>
</dbReference>
<evidence type="ECO:0000313" key="5">
    <source>
        <dbReference type="Proteomes" id="UP000533469"/>
    </source>
</evidence>
<evidence type="ECO:0000259" key="3">
    <source>
        <dbReference type="Pfam" id="PF17806"/>
    </source>
</evidence>
<gene>
    <name evidence="4" type="ORF">FHS55_004067</name>
</gene>